<name>A0A2H0LQ81_9BACT</name>
<dbReference type="CDD" id="cd16833">
    <property type="entry name" value="YfiH"/>
    <property type="match status" value="1"/>
</dbReference>
<keyword evidence="4" id="KW-0479">Metal-binding</keyword>
<organism evidence="11 12">
    <name type="scientific">Candidatus Abzuiibacterium crystallinum</name>
    <dbReference type="NCBI Taxonomy" id="1974748"/>
    <lineage>
        <taxon>Bacteria</taxon>
        <taxon>Pseudomonadati</taxon>
        <taxon>Candidatus Omnitrophota</taxon>
        <taxon>Candidatus Abzuiibacterium</taxon>
    </lineage>
</organism>
<evidence type="ECO:0000256" key="1">
    <source>
        <dbReference type="ARBA" id="ARBA00000553"/>
    </source>
</evidence>
<dbReference type="EMBL" id="PCVY01000041">
    <property type="protein sequence ID" value="PIQ86538.1"/>
    <property type="molecule type" value="Genomic_DNA"/>
</dbReference>
<comment type="catalytic activity">
    <reaction evidence="8">
        <text>adenosine + phosphate = alpha-D-ribose 1-phosphate + adenine</text>
        <dbReference type="Rhea" id="RHEA:27642"/>
        <dbReference type="ChEBI" id="CHEBI:16335"/>
        <dbReference type="ChEBI" id="CHEBI:16708"/>
        <dbReference type="ChEBI" id="CHEBI:43474"/>
        <dbReference type="ChEBI" id="CHEBI:57720"/>
        <dbReference type="EC" id="2.4.2.1"/>
    </reaction>
    <physiologicalReaction direction="left-to-right" evidence="8">
        <dbReference type="Rhea" id="RHEA:27643"/>
    </physiologicalReaction>
</comment>
<evidence type="ECO:0000256" key="5">
    <source>
        <dbReference type="ARBA" id="ARBA00022801"/>
    </source>
</evidence>
<dbReference type="InterPro" id="IPR011324">
    <property type="entry name" value="Cytotoxic_necrot_fac-like_cat"/>
</dbReference>
<dbReference type="GO" id="GO:0016787">
    <property type="term" value="F:hydrolase activity"/>
    <property type="evidence" value="ECO:0007669"/>
    <property type="project" value="UniProtKB-KW"/>
</dbReference>
<dbReference type="GO" id="GO:0005507">
    <property type="term" value="F:copper ion binding"/>
    <property type="evidence" value="ECO:0007669"/>
    <property type="project" value="TreeGrafter"/>
</dbReference>
<sequence>MSQSPFLKTISPHLKNHNGCLIFRTSLDDHVLAGITTKQVTGGSDFSSGEAALQKESRLLSGLGLPGALLVRFQQVHGCEVKNISERPHPNQISHEKADGSMTSLPRLALGILTADCAPVFFLHPRSRTIGIAHAGWRGARAGIMEVMLKKYVHHFKIPVAEIEVLIGPCIRQAHYEVGQEFESFFGGHVARKDGQYFFDLPGWIAGELARLGVRRGQILDCGLCTYEQSDRFYSHRREGAAAGRMLSFIIALS</sequence>
<comment type="catalytic activity">
    <reaction evidence="1">
        <text>inosine + phosphate = alpha-D-ribose 1-phosphate + hypoxanthine</text>
        <dbReference type="Rhea" id="RHEA:27646"/>
        <dbReference type="ChEBI" id="CHEBI:17368"/>
        <dbReference type="ChEBI" id="CHEBI:17596"/>
        <dbReference type="ChEBI" id="CHEBI:43474"/>
        <dbReference type="ChEBI" id="CHEBI:57720"/>
        <dbReference type="EC" id="2.4.2.1"/>
    </reaction>
    <physiologicalReaction direction="left-to-right" evidence="1">
        <dbReference type="Rhea" id="RHEA:27647"/>
    </physiologicalReaction>
</comment>
<evidence type="ECO:0000256" key="10">
    <source>
        <dbReference type="RuleBase" id="RU361274"/>
    </source>
</evidence>
<reference evidence="11 12" key="1">
    <citation type="submission" date="2017-09" db="EMBL/GenBank/DDBJ databases">
        <title>Depth-based differentiation of microbial function through sediment-hosted aquifers and enrichment of novel symbionts in the deep terrestrial subsurface.</title>
        <authorList>
            <person name="Probst A.J."/>
            <person name="Ladd B."/>
            <person name="Jarett J.K."/>
            <person name="Geller-Mcgrath D.E."/>
            <person name="Sieber C.M."/>
            <person name="Emerson J.B."/>
            <person name="Anantharaman K."/>
            <person name="Thomas B.C."/>
            <person name="Malmstrom R."/>
            <person name="Stieglmeier M."/>
            <person name="Klingl A."/>
            <person name="Woyke T."/>
            <person name="Ryan C.M."/>
            <person name="Banfield J.F."/>
        </authorList>
    </citation>
    <scope>NUCLEOTIDE SEQUENCE [LARGE SCALE GENOMIC DNA]</scope>
    <source>
        <strain evidence="11">CG11_big_fil_rev_8_21_14_0_20_45_26</strain>
    </source>
</reference>
<dbReference type="NCBIfam" id="TIGR00726">
    <property type="entry name" value="peptidoglycan editing factor PgeF"/>
    <property type="match status" value="1"/>
</dbReference>
<protein>
    <recommendedName>
        <fullName evidence="10">Purine nucleoside phosphorylase</fullName>
    </recommendedName>
</protein>
<dbReference type="Pfam" id="PF02578">
    <property type="entry name" value="Cu-oxidase_4"/>
    <property type="match status" value="1"/>
</dbReference>
<evidence type="ECO:0000256" key="2">
    <source>
        <dbReference type="ARBA" id="ARBA00007353"/>
    </source>
</evidence>
<dbReference type="GO" id="GO:0017061">
    <property type="term" value="F:S-methyl-5-thioadenosine phosphorylase activity"/>
    <property type="evidence" value="ECO:0007669"/>
    <property type="project" value="UniProtKB-EC"/>
</dbReference>
<evidence type="ECO:0000313" key="11">
    <source>
        <dbReference type="EMBL" id="PIQ86538.1"/>
    </source>
</evidence>
<accession>A0A2H0LQ81</accession>
<dbReference type="InterPro" id="IPR038371">
    <property type="entry name" value="Cu_polyphenol_OxRdtase_sf"/>
</dbReference>
<proteinExistence type="inferred from homology"/>
<evidence type="ECO:0000256" key="3">
    <source>
        <dbReference type="ARBA" id="ARBA00022679"/>
    </source>
</evidence>
<evidence type="ECO:0000313" key="12">
    <source>
        <dbReference type="Proteomes" id="UP000230859"/>
    </source>
</evidence>
<evidence type="ECO:0000256" key="4">
    <source>
        <dbReference type="ARBA" id="ARBA00022723"/>
    </source>
</evidence>
<evidence type="ECO:0000256" key="9">
    <source>
        <dbReference type="ARBA" id="ARBA00049893"/>
    </source>
</evidence>
<keyword evidence="5" id="KW-0378">Hydrolase</keyword>
<comment type="caution">
    <text evidence="11">The sequence shown here is derived from an EMBL/GenBank/DDBJ whole genome shotgun (WGS) entry which is preliminary data.</text>
</comment>
<gene>
    <name evidence="11" type="ORF">COV74_04430</name>
</gene>
<evidence type="ECO:0000256" key="7">
    <source>
        <dbReference type="ARBA" id="ARBA00047989"/>
    </source>
</evidence>
<comment type="similarity">
    <text evidence="2 10">Belongs to the purine nucleoside phosphorylase YfiH/LACC1 family.</text>
</comment>
<dbReference type="SUPFAM" id="SSF64438">
    <property type="entry name" value="CNF1/YfiH-like putative cysteine hydrolases"/>
    <property type="match status" value="1"/>
</dbReference>
<dbReference type="InterPro" id="IPR003730">
    <property type="entry name" value="Cu_polyphenol_OxRdtase"/>
</dbReference>
<dbReference type="Gene3D" id="3.60.140.10">
    <property type="entry name" value="CNF1/YfiH-like putative cysteine hydrolases"/>
    <property type="match status" value="1"/>
</dbReference>
<comment type="catalytic activity">
    <reaction evidence="9">
        <text>S-methyl-5'-thioadenosine + phosphate = 5-(methylsulfanyl)-alpha-D-ribose 1-phosphate + adenine</text>
        <dbReference type="Rhea" id="RHEA:11852"/>
        <dbReference type="ChEBI" id="CHEBI:16708"/>
        <dbReference type="ChEBI" id="CHEBI:17509"/>
        <dbReference type="ChEBI" id="CHEBI:43474"/>
        <dbReference type="ChEBI" id="CHEBI:58533"/>
        <dbReference type="EC" id="2.4.2.28"/>
    </reaction>
    <physiologicalReaction direction="left-to-right" evidence="9">
        <dbReference type="Rhea" id="RHEA:11853"/>
    </physiologicalReaction>
</comment>
<dbReference type="PANTHER" id="PTHR30616:SF2">
    <property type="entry name" value="PURINE NUCLEOSIDE PHOSPHORYLASE LACC1"/>
    <property type="match status" value="1"/>
</dbReference>
<evidence type="ECO:0000256" key="6">
    <source>
        <dbReference type="ARBA" id="ARBA00022833"/>
    </source>
</evidence>
<dbReference type="Proteomes" id="UP000230859">
    <property type="component" value="Unassembled WGS sequence"/>
</dbReference>
<dbReference type="AlphaFoldDB" id="A0A2H0LQ81"/>
<evidence type="ECO:0000256" key="8">
    <source>
        <dbReference type="ARBA" id="ARBA00048968"/>
    </source>
</evidence>
<dbReference type="PANTHER" id="PTHR30616">
    <property type="entry name" value="UNCHARACTERIZED PROTEIN YFIH"/>
    <property type="match status" value="1"/>
</dbReference>
<comment type="catalytic activity">
    <reaction evidence="7">
        <text>adenosine + H2O + H(+) = inosine + NH4(+)</text>
        <dbReference type="Rhea" id="RHEA:24408"/>
        <dbReference type="ChEBI" id="CHEBI:15377"/>
        <dbReference type="ChEBI" id="CHEBI:15378"/>
        <dbReference type="ChEBI" id="CHEBI:16335"/>
        <dbReference type="ChEBI" id="CHEBI:17596"/>
        <dbReference type="ChEBI" id="CHEBI:28938"/>
        <dbReference type="EC" id="3.5.4.4"/>
    </reaction>
    <physiologicalReaction direction="left-to-right" evidence="7">
        <dbReference type="Rhea" id="RHEA:24409"/>
    </physiologicalReaction>
</comment>
<keyword evidence="6" id="KW-0862">Zinc</keyword>
<keyword evidence="3" id="KW-0808">Transferase</keyword>